<feature type="region of interest" description="Disordered" evidence="1">
    <location>
        <begin position="525"/>
        <end position="658"/>
    </location>
</feature>
<dbReference type="Gene3D" id="2.80.10.50">
    <property type="match status" value="1"/>
</dbReference>
<feature type="region of interest" description="Disordered" evidence="1">
    <location>
        <begin position="267"/>
        <end position="308"/>
    </location>
</feature>
<dbReference type="SUPFAM" id="SSF50370">
    <property type="entry name" value="Ricin B-like lectins"/>
    <property type="match status" value="1"/>
</dbReference>
<proteinExistence type="predicted"/>
<evidence type="ECO:0000313" key="3">
    <source>
        <dbReference type="EMBL" id="UYQ61970.1"/>
    </source>
</evidence>
<protein>
    <submittedName>
        <fullName evidence="3">Ricin-type beta-trefoil lectin domain protein</fullName>
    </submittedName>
</protein>
<evidence type="ECO:0000256" key="1">
    <source>
        <dbReference type="SAM" id="MobiDB-lite"/>
    </source>
</evidence>
<feature type="region of interest" description="Disordered" evidence="1">
    <location>
        <begin position="359"/>
        <end position="398"/>
    </location>
</feature>
<dbReference type="EMBL" id="CP107567">
    <property type="protein sequence ID" value="UYQ61970.1"/>
    <property type="molecule type" value="Genomic_DNA"/>
</dbReference>
<dbReference type="RefSeq" id="WP_264243199.1">
    <property type="nucleotide sequence ID" value="NZ_CP107567.1"/>
</dbReference>
<feature type="compositionally biased region" description="Low complexity" evidence="1">
    <location>
        <begin position="277"/>
        <end position="286"/>
    </location>
</feature>
<feature type="domain" description="Ricin B lectin" evidence="2">
    <location>
        <begin position="398"/>
        <end position="529"/>
    </location>
</feature>
<evidence type="ECO:0000313" key="4">
    <source>
        <dbReference type="Proteomes" id="UP001163878"/>
    </source>
</evidence>
<dbReference type="Pfam" id="PF00652">
    <property type="entry name" value="Ricin_B_lectin"/>
    <property type="match status" value="1"/>
</dbReference>
<accession>A0ABY6I4R6</accession>
<evidence type="ECO:0000259" key="2">
    <source>
        <dbReference type="SMART" id="SM00458"/>
    </source>
</evidence>
<dbReference type="Proteomes" id="UP001163878">
    <property type="component" value="Chromosome"/>
</dbReference>
<feature type="compositionally biased region" description="Polar residues" evidence="1">
    <location>
        <begin position="525"/>
        <end position="541"/>
    </location>
</feature>
<dbReference type="InterPro" id="IPR000772">
    <property type="entry name" value="Ricin_B_lectin"/>
</dbReference>
<dbReference type="SMART" id="SM00458">
    <property type="entry name" value="RICIN"/>
    <property type="match status" value="1"/>
</dbReference>
<feature type="compositionally biased region" description="Low complexity" evidence="1">
    <location>
        <begin position="387"/>
        <end position="397"/>
    </location>
</feature>
<keyword evidence="4" id="KW-1185">Reference proteome</keyword>
<feature type="compositionally biased region" description="Low complexity" evidence="1">
    <location>
        <begin position="364"/>
        <end position="379"/>
    </location>
</feature>
<gene>
    <name evidence="3" type="ORF">OGH68_11000</name>
</gene>
<feature type="region of interest" description="Disordered" evidence="1">
    <location>
        <begin position="1"/>
        <end position="26"/>
    </location>
</feature>
<dbReference type="PROSITE" id="PS50231">
    <property type="entry name" value="RICIN_B_LECTIN"/>
    <property type="match status" value="1"/>
</dbReference>
<feature type="compositionally biased region" description="Basic and acidic residues" evidence="1">
    <location>
        <begin position="585"/>
        <end position="595"/>
    </location>
</feature>
<dbReference type="InterPro" id="IPR035992">
    <property type="entry name" value="Ricin_B-like_lectins"/>
</dbReference>
<reference evidence="3" key="1">
    <citation type="submission" date="2022-10" db="EMBL/GenBank/DDBJ databases">
        <title>Cytochrome P450 Catalyzes Benzene Ring Formation in the Biosynthesis of Trialkyl-Substituted Aromatic Polyketides.</title>
        <authorList>
            <person name="Zhao E."/>
            <person name="Ge H."/>
        </authorList>
    </citation>
    <scope>NUCLEOTIDE SEQUENCE</scope>
    <source>
        <strain evidence="3">NA0869</strain>
    </source>
</reference>
<organism evidence="3 4">
    <name type="scientific">Streptomyces peucetius</name>
    <dbReference type="NCBI Taxonomy" id="1950"/>
    <lineage>
        <taxon>Bacteria</taxon>
        <taxon>Bacillati</taxon>
        <taxon>Actinomycetota</taxon>
        <taxon>Actinomycetes</taxon>
        <taxon>Kitasatosporales</taxon>
        <taxon>Streptomycetaceae</taxon>
        <taxon>Streptomyces</taxon>
    </lineage>
</organism>
<name>A0ABY6I4R6_STRPE</name>
<sequence length="658" mass="67824">MQHPRTPGSSPSPSPSSRPGRAAGVSDGDLAAAVQAGGGAQEVQPVATLLARHWQSVFDYAAICAASNKTASMMTTAAFAQLLENLARNGAVGALRPLLLVTVRHIAKAWTGDQRVAAVVTGLVNPEGPQENRQLVSRAFHAMPMTAQVLLWHAEVEAEGISIPSGLLGIDPLTASGQLDQAREQFRQTCVRVHREYAPTAECRHYNRLLDISLRRGGALIPDIQVHLSECAYCRYTADQLRQTDGRLAVLLAEALLGGAAEQYLGSRPGRRRKARAQGGAAAPAGAGSGAVSLRGGGRHSRGTGPRTLRGLALRGRRMAAVGVAPGALAVGAAVAVTGLLVITLASALWPEDDDHAGRVVPSGAVTGTAPPASGAGTPAPSPSAPAPSATSANVPAGPLTTRLRNVEAGLCLDLADPEPAAGSEVTLAACSSAPGQQWVYETDGRLRSSAAPTLCLNSHELDGIVVLDGCTIRSAPDAVDVRYDLTIQGQVIPRWDDRLALVPVSPGPGTSVVVKIRDESPAQVWQTDTAPRGPQQQSGAHGTEPYAEEVNVPPAGADDCVPETCPERPDAPGAGGRDFPGATRDARPDARPDATPDAVEASPRRADDTPPGPGPGAQHSRPPVVTAVVSRTLVGAPEKPAAQEHRPVPVGPAGPVR</sequence>